<dbReference type="SUPFAM" id="SSF55874">
    <property type="entry name" value="ATPase domain of HSP90 chaperone/DNA topoisomerase II/histidine kinase"/>
    <property type="match status" value="1"/>
</dbReference>
<dbReference type="PANTHER" id="PTHR45453">
    <property type="entry name" value="PHOSPHATE REGULON SENSOR PROTEIN PHOR"/>
    <property type="match status" value="1"/>
</dbReference>
<evidence type="ECO:0000256" key="4">
    <source>
        <dbReference type="ARBA" id="ARBA00022679"/>
    </source>
</evidence>
<organism evidence="9">
    <name type="scientific">Mariniphaga anaerophila</name>
    <dbReference type="NCBI Taxonomy" id="1484053"/>
    <lineage>
        <taxon>Bacteria</taxon>
        <taxon>Pseudomonadati</taxon>
        <taxon>Bacteroidota</taxon>
        <taxon>Bacteroidia</taxon>
        <taxon>Marinilabiliales</taxon>
        <taxon>Prolixibacteraceae</taxon>
        <taxon>Mariniphaga</taxon>
    </lineage>
</organism>
<reference evidence="9" key="1">
    <citation type="journal article" date="2020" name="mSystems">
        <title>Genome- and Community-Level Interaction Insights into Carbon Utilization and Element Cycling Functions of Hydrothermarchaeota in Hydrothermal Sediment.</title>
        <authorList>
            <person name="Zhou Z."/>
            <person name="Liu Y."/>
            <person name="Xu W."/>
            <person name="Pan J."/>
            <person name="Luo Z.H."/>
            <person name="Li M."/>
        </authorList>
    </citation>
    <scope>NUCLEOTIDE SEQUENCE [LARGE SCALE GENOMIC DNA]</scope>
    <source>
        <strain evidence="9">SpSt-1217</strain>
    </source>
</reference>
<dbReference type="SMART" id="SM00388">
    <property type="entry name" value="HisKA"/>
    <property type="match status" value="1"/>
</dbReference>
<dbReference type="Proteomes" id="UP000886047">
    <property type="component" value="Unassembled WGS sequence"/>
</dbReference>
<feature type="transmembrane region" description="Helical" evidence="7">
    <location>
        <begin position="9"/>
        <end position="30"/>
    </location>
</feature>
<accession>A0A831LR39</accession>
<gene>
    <name evidence="9" type="ORF">ENN90_05715</name>
</gene>
<evidence type="ECO:0000256" key="7">
    <source>
        <dbReference type="SAM" id="Phobius"/>
    </source>
</evidence>
<keyword evidence="7" id="KW-1133">Transmembrane helix</keyword>
<evidence type="ECO:0000256" key="1">
    <source>
        <dbReference type="ARBA" id="ARBA00000085"/>
    </source>
</evidence>
<dbReference type="GO" id="GO:0005886">
    <property type="term" value="C:plasma membrane"/>
    <property type="evidence" value="ECO:0007669"/>
    <property type="project" value="TreeGrafter"/>
</dbReference>
<dbReference type="CDD" id="cd00075">
    <property type="entry name" value="HATPase"/>
    <property type="match status" value="1"/>
</dbReference>
<keyword evidence="3" id="KW-0597">Phosphoprotein</keyword>
<protein>
    <recommendedName>
        <fullName evidence="2">histidine kinase</fullName>
        <ecNumber evidence="2">2.7.13.3</ecNumber>
    </recommendedName>
</protein>
<keyword evidence="7" id="KW-0472">Membrane</keyword>
<dbReference type="GO" id="GO:0016036">
    <property type="term" value="P:cellular response to phosphate starvation"/>
    <property type="evidence" value="ECO:0007669"/>
    <property type="project" value="TreeGrafter"/>
</dbReference>
<dbReference type="Pfam" id="PF02518">
    <property type="entry name" value="HATPase_c"/>
    <property type="match status" value="1"/>
</dbReference>
<evidence type="ECO:0000259" key="8">
    <source>
        <dbReference type="PROSITE" id="PS50109"/>
    </source>
</evidence>
<dbReference type="PANTHER" id="PTHR45453:SF1">
    <property type="entry name" value="PHOSPHATE REGULON SENSOR PROTEIN PHOR"/>
    <property type="match status" value="1"/>
</dbReference>
<dbReference type="InterPro" id="IPR050351">
    <property type="entry name" value="BphY/WalK/GraS-like"/>
</dbReference>
<dbReference type="InterPro" id="IPR036097">
    <property type="entry name" value="HisK_dim/P_sf"/>
</dbReference>
<evidence type="ECO:0000256" key="3">
    <source>
        <dbReference type="ARBA" id="ARBA00022553"/>
    </source>
</evidence>
<keyword evidence="4" id="KW-0808">Transferase</keyword>
<evidence type="ECO:0000256" key="5">
    <source>
        <dbReference type="ARBA" id="ARBA00022777"/>
    </source>
</evidence>
<dbReference type="EC" id="2.7.13.3" evidence="2"/>
<evidence type="ECO:0000256" key="2">
    <source>
        <dbReference type="ARBA" id="ARBA00012438"/>
    </source>
</evidence>
<keyword evidence="7" id="KW-0812">Transmembrane</keyword>
<dbReference type="AlphaFoldDB" id="A0A831LR39"/>
<dbReference type="InterPro" id="IPR036890">
    <property type="entry name" value="HATPase_C_sf"/>
</dbReference>
<dbReference type="SMART" id="SM00387">
    <property type="entry name" value="HATPase_c"/>
    <property type="match status" value="1"/>
</dbReference>
<dbReference type="PROSITE" id="PS50109">
    <property type="entry name" value="HIS_KIN"/>
    <property type="match status" value="1"/>
</dbReference>
<evidence type="ECO:0000256" key="6">
    <source>
        <dbReference type="ARBA" id="ARBA00023012"/>
    </source>
</evidence>
<sequence length="346" mass="39954">MKTYSSRQLTIYISLLLTALATLLLVFTWWFSPGILVLLVFIIVFFLAAYFYVMFVINKYISDKIRPVYKTIKDLPLSGKKLAEKSSDSTNLLSNVKFEVEEWAKAQMKEIERLKELERYRKEFVGNVSHELKTPIFNIQGYILTLIEGGLDDPKINMLYLKRTEKSIDRMVSIVEDLESITKLESGELKLNMVKFDIVKTVKDVFEMEHWQAKERSISLEIVNPPHKPVFVKADRNRILEVLTNLIVNGIKYGKKEGYVQVSFHDLDDNLMVEVSDNGIGIEKKHLPRVFERFYRADKSRSREQGGTGLGLSIVKHIIEAHNQSIHVRSVVDQGTTFNFTLEKAK</sequence>
<dbReference type="FunFam" id="3.30.565.10:FF:000006">
    <property type="entry name" value="Sensor histidine kinase WalK"/>
    <property type="match status" value="1"/>
</dbReference>
<name>A0A831LR39_9BACT</name>
<dbReference type="InterPro" id="IPR003661">
    <property type="entry name" value="HisK_dim/P_dom"/>
</dbReference>
<dbReference type="Pfam" id="PF00512">
    <property type="entry name" value="HisKA"/>
    <property type="match status" value="1"/>
</dbReference>
<keyword evidence="5 9" id="KW-0418">Kinase</keyword>
<dbReference type="InterPro" id="IPR004358">
    <property type="entry name" value="Sig_transdc_His_kin-like_C"/>
</dbReference>
<dbReference type="Gene3D" id="1.10.287.130">
    <property type="match status" value="1"/>
</dbReference>
<dbReference type="GO" id="GO:0000155">
    <property type="term" value="F:phosphorelay sensor kinase activity"/>
    <property type="evidence" value="ECO:0007669"/>
    <property type="project" value="InterPro"/>
</dbReference>
<dbReference type="InterPro" id="IPR003594">
    <property type="entry name" value="HATPase_dom"/>
</dbReference>
<evidence type="ECO:0000313" key="9">
    <source>
        <dbReference type="EMBL" id="HDR51107.1"/>
    </source>
</evidence>
<proteinExistence type="predicted"/>
<feature type="domain" description="Histidine kinase" evidence="8">
    <location>
        <begin position="127"/>
        <end position="346"/>
    </location>
</feature>
<dbReference type="Gene3D" id="3.30.565.10">
    <property type="entry name" value="Histidine kinase-like ATPase, C-terminal domain"/>
    <property type="match status" value="1"/>
</dbReference>
<dbReference type="CDD" id="cd00082">
    <property type="entry name" value="HisKA"/>
    <property type="match status" value="1"/>
</dbReference>
<comment type="caution">
    <text evidence="9">The sequence shown here is derived from an EMBL/GenBank/DDBJ whole genome shotgun (WGS) entry which is preliminary data.</text>
</comment>
<keyword evidence="6" id="KW-0902">Two-component regulatory system</keyword>
<dbReference type="SUPFAM" id="SSF47384">
    <property type="entry name" value="Homodimeric domain of signal transducing histidine kinase"/>
    <property type="match status" value="1"/>
</dbReference>
<comment type="catalytic activity">
    <reaction evidence="1">
        <text>ATP + protein L-histidine = ADP + protein N-phospho-L-histidine.</text>
        <dbReference type="EC" id="2.7.13.3"/>
    </reaction>
</comment>
<dbReference type="EMBL" id="DSDK01000318">
    <property type="protein sequence ID" value="HDR51107.1"/>
    <property type="molecule type" value="Genomic_DNA"/>
</dbReference>
<dbReference type="PRINTS" id="PR00344">
    <property type="entry name" value="BCTRLSENSOR"/>
</dbReference>
<feature type="transmembrane region" description="Helical" evidence="7">
    <location>
        <begin position="36"/>
        <end position="57"/>
    </location>
</feature>
<dbReference type="InterPro" id="IPR005467">
    <property type="entry name" value="His_kinase_dom"/>
</dbReference>
<dbReference type="GO" id="GO:0004721">
    <property type="term" value="F:phosphoprotein phosphatase activity"/>
    <property type="evidence" value="ECO:0007669"/>
    <property type="project" value="TreeGrafter"/>
</dbReference>